<evidence type="ECO:0000313" key="7">
    <source>
        <dbReference type="Proteomes" id="UP000537161"/>
    </source>
</evidence>
<keyword evidence="7" id="KW-1185">Reference proteome</keyword>
<feature type="transmembrane region" description="Helical" evidence="4">
    <location>
        <begin position="143"/>
        <end position="162"/>
    </location>
</feature>
<dbReference type="InterPro" id="IPR011701">
    <property type="entry name" value="MFS"/>
</dbReference>
<dbReference type="PANTHER" id="PTHR42910:SF1">
    <property type="entry name" value="MAJOR FACILITATOR SUPERFAMILY (MFS) PROFILE DOMAIN-CONTAINING PROTEIN"/>
    <property type="match status" value="1"/>
</dbReference>
<feature type="transmembrane region" description="Helical" evidence="4">
    <location>
        <begin position="83"/>
        <end position="101"/>
    </location>
</feature>
<feature type="transmembrane region" description="Helical" evidence="4">
    <location>
        <begin position="107"/>
        <end position="131"/>
    </location>
</feature>
<dbReference type="InterPro" id="IPR020846">
    <property type="entry name" value="MFS_dom"/>
</dbReference>
<dbReference type="PROSITE" id="PS50850">
    <property type="entry name" value="MFS"/>
    <property type="match status" value="1"/>
</dbReference>
<keyword evidence="3 4" id="KW-0472">Membrane</keyword>
<dbReference type="AlphaFoldDB" id="A0A7W9B9C3"/>
<name>A0A7W9B9C3_9SPHN</name>
<organism evidence="6 7">
    <name type="scientific">Sphingopyxis panaciterrulae</name>
    <dbReference type="NCBI Taxonomy" id="462372"/>
    <lineage>
        <taxon>Bacteria</taxon>
        <taxon>Pseudomonadati</taxon>
        <taxon>Pseudomonadota</taxon>
        <taxon>Alphaproteobacteria</taxon>
        <taxon>Sphingomonadales</taxon>
        <taxon>Sphingomonadaceae</taxon>
        <taxon>Sphingopyxis</taxon>
    </lineage>
</organism>
<feature type="transmembrane region" description="Helical" evidence="4">
    <location>
        <begin position="221"/>
        <end position="240"/>
    </location>
</feature>
<gene>
    <name evidence="6" type="ORF">FHR21_004034</name>
</gene>
<evidence type="ECO:0000256" key="1">
    <source>
        <dbReference type="ARBA" id="ARBA00022692"/>
    </source>
</evidence>
<dbReference type="CDD" id="cd17324">
    <property type="entry name" value="MFS_NepI_like"/>
    <property type="match status" value="1"/>
</dbReference>
<evidence type="ECO:0000256" key="2">
    <source>
        <dbReference type="ARBA" id="ARBA00022989"/>
    </source>
</evidence>
<feature type="transmembrane region" description="Helical" evidence="4">
    <location>
        <begin position="252"/>
        <end position="271"/>
    </location>
</feature>
<dbReference type="InterPro" id="IPR036259">
    <property type="entry name" value="MFS_trans_sf"/>
</dbReference>
<dbReference type="RefSeq" id="WP_184101557.1">
    <property type="nucleotide sequence ID" value="NZ_JACIJH010000023.1"/>
</dbReference>
<reference evidence="6 7" key="1">
    <citation type="submission" date="2020-08" db="EMBL/GenBank/DDBJ databases">
        <title>Genomic Encyclopedia of Type Strains, Phase IV (KMG-IV): sequencing the most valuable type-strain genomes for metagenomic binning, comparative biology and taxonomic classification.</title>
        <authorList>
            <person name="Goeker M."/>
        </authorList>
    </citation>
    <scope>NUCLEOTIDE SEQUENCE [LARGE SCALE GENOMIC DNA]</scope>
    <source>
        <strain evidence="6 7">DSM 27163</strain>
    </source>
</reference>
<feature type="transmembrane region" description="Helical" evidence="4">
    <location>
        <begin position="369"/>
        <end position="389"/>
    </location>
</feature>
<keyword evidence="1 4" id="KW-0812">Transmembrane</keyword>
<comment type="caution">
    <text evidence="6">The sequence shown here is derived from an EMBL/GenBank/DDBJ whole genome shotgun (WGS) entry which is preliminary data.</text>
</comment>
<dbReference type="EMBL" id="JACIJH010000023">
    <property type="protein sequence ID" value="MBB5708640.1"/>
    <property type="molecule type" value="Genomic_DNA"/>
</dbReference>
<dbReference type="GO" id="GO:0022857">
    <property type="term" value="F:transmembrane transporter activity"/>
    <property type="evidence" value="ECO:0007669"/>
    <property type="project" value="InterPro"/>
</dbReference>
<dbReference type="SUPFAM" id="SSF103473">
    <property type="entry name" value="MFS general substrate transporter"/>
    <property type="match status" value="1"/>
</dbReference>
<evidence type="ECO:0000256" key="3">
    <source>
        <dbReference type="ARBA" id="ARBA00023136"/>
    </source>
</evidence>
<feature type="domain" description="Major facilitator superfamily (MFS) profile" evidence="5">
    <location>
        <begin position="12"/>
        <end position="394"/>
    </location>
</feature>
<feature type="transmembrane region" description="Helical" evidence="4">
    <location>
        <begin position="168"/>
        <end position="187"/>
    </location>
</feature>
<dbReference type="Proteomes" id="UP000537161">
    <property type="component" value="Unassembled WGS sequence"/>
</dbReference>
<proteinExistence type="predicted"/>
<sequence length="402" mass="41527">MTDVARTPATDAAMDARIGLLAVAGGFVAANGHFNQPLLPAIARSFGEPAAVMGALPAITQFGLAIGLFTVVPLYDLFERRRMIVATLLLLAAAAAAHSLATDLPLLWATAFLIGLGCCSAQLMTPYAALLAPPGREGRASSLVLSGILTGVLLSRVVAGFVEQTIGWRYLYGGSAVCTALVALAVARVGTPSRNPDASSYPMLMRSMKAMIAAMPQLRRHALNGAMTFGALMLFWGTYAGHVQQSFGFGPLETGLIGLVGVAGAAGASFAGRWVDGGRFRQIQIAAAVLMLAGYGCLWLGAATLPLFCIGVLLIDVAGGLSHAGNQSSAFRIDPAARGRINSIYMVAYFLGGAVSVSVATLAYLIGGWPAICALGIAMALGLLGLEFLKPVAALRRMETNG</sequence>
<evidence type="ECO:0000259" key="5">
    <source>
        <dbReference type="PROSITE" id="PS50850"/>
    </source>
</evidence>
<dbReference type="PANTHER" id="PTHR42910">
    <property type="entry name" value="TRANSPORTER SCO4007-RELATED"/>
    <property type="match status" value="1"/>
</dbReference>
<accession>A0A7W9B9C3</accession>
<feature type="transmembrane region" description="Helical" evidence="4">
    <location>
        <begin position="12"/>
        <end position="30"/>
    </location>
</feature>
<protein>
    <submittedName>
        <fullName evidence="6">Putative MFS family arabinose efflux permease</fullName>
    </submittedName>
</protein>
<feature type="transmembrane region" description="Helical" evidence="4">
    <location>
        <begin position="344"/>
        <end position="363"/>
    </location>
</feature>
<dbReference type="Pfam" id="PF07690">
    <property type="entry name" value="MFS_1"/>
    <property type="match status" value="1"/>
</dbReference>
<keyword evidence="2 4" id="KW-1133">Transmembrane helix</keyword>
<evidence type="ECO:0000256" key="4">
    <source>
        <dbReference type="SAM" id="Phobius"/>
    </source>
</evidence>
<evidence type="ECO:0000313" key="6">
    <source>
        <dbReference type="EMBL" id="MBB5708640.1"/>
    </source>
</evidence>
<feature type="transmembrane region" description="Helical" evidence="4">
    <location>
        <begin position="50"/>
        <end position="71"/>
    </location>
</feature>
<dbReference type="Gene3D" id="1.20.1250.20">
    <property type="entry name" value="MFS general substrate transporter like domains"/>
    <property type="match status" value="1"/>
</dbReference>